<evidence type="ECO:0008006" key="5">
    <source>
        <dbReference type="Google" id="ProtNLM"/>
    </source>
</evidence>
<organism evidence="3 4">
    <name type="scientific">Enemella evansiae</name>
    <dbReference type="NCBI Taxonomy" id="2016499"/>
    <lineage>
        <taxon>Bacteria</taxon>
        <taxon>Bacillati</taxon>
        <taxon>Actinomycetota</taxon>
        <taxon>Actinomycetes</taxon>
        <taxon>Propionibacteriales</taxon>
        <taxon>Propionibacteriaceae</taxon>
        <taxon>Enemella</taxon>
    </lineage>
</organism>
<keyword evidence="2" id="KW-0812">Transmembrane</keyword>
<sequence>MSERSPESVVNTDPSQPSIQHVGDSVTTGTIPVITDATRLPERGQPRPVRRPLNLWLSVLGLGSVLLGALAGVVWRFGVDLPTYQVNDDGSAVTSERGLSQFIAADAWFVVLGLICGLICGLVVWKWFAGLGWPMVFLAIASATVMALTCWQLGWLLGPGPLEPRLAAARPGEVLPIELTLRAQAALLVWPFAACLPIMLFAALSHDPEEPADT</sequence>
<gene>
    <name evidence="3" type="ORF">CGZ94_06430</name>
</gene>
<dbReference type="AlphaFoldDB" id="A0A255GF99"/>
<feature type="transmembrane region" description="Helical" evidence="2">
    <location>
        <begin position="107"/>
        <end position="128"/>
    </location>
</feature>
<name>A0A255GF99_9ACTN</name>
<keyword evidence="4" id="KW-1185">Reference proteome</keyword>
<feature type="compositionally biased region" description="Polar residues" evidence="1">
    <location>
        <begin position="8"/>
        <end position="23"/>
    </location>
</feature>
<feature type="region of interest" description="Disordered" evidence="1">
    <location>
        <begin position="1"/>
        <end position="23"/>
    </location>
</feature>
<evidence type="ECO:0000256" key="2">
    <source>
        <dbReference type="SAM" id="Phobius"/>
    </source>
</evidence>
<protein>
    <recommendedName>
        <fullName evidence="5">DUF2567 domain-containing protein</fullName>
    </recommendedName>
</protein>
<dbReference type="RefSeq" id="WP_094357080.1">
    <property type="nucleotide sequence ID" value="NZ_NMVK01000010.1"/>
</dbReference>
<evidence type="ECO:0000313" key="3">
    <source>
        <dbReference type="EMBL" id="OYO14261.1"/>
    </source>
</evidence>
<feature type="transmembrane region" description="Helical" evidence="2">
    <location>
        <begin position="53"/>
        <end position="75"/>
    </location>
</feature>
<dbReference type="OrthoDB" id="3831168at2"/>
<dbReference type="Proteomes" id="UP000215896">
    <property type="component" value="Unassembled WGS sequence"/>
</dbReference>
<keyword evidence="2" id="KW-0472">Membrane</keyword>
<accession>A0A4R6LZ48</accession>
<accession>A0A255GF99</accession>
<evidence type="ECO:0000313" key="4">
    <source>
        <dbReference type="Proteomes" id="UP000215896"/>
    </source>
</evidence>
<evidence type="ECO:0000256" key="1">
    <source>
        <dbReference type="SAM" id="MobiDB-lite"/>
    </source>
</evidence>
<comment type="caution">
    <text evidence="3">The sequence shown here is derived from an EMBL/GenBank/DDBJ whole genome shotgun (WGS) entry which is preliminary data.</text>
</comment>
<dbReference type="EMBL" id="NMVO01000012">
    <property type="protein sequence ID" value="OYO14261.1"/>
    <property type="molecule type" value="Genomic_DNA"/>
</dbReference>
<reference evidence="3 4" key="1">
    <citation type="submission" date="2017-07" db="EMBL/GenBank/DDBJ databases">
        <title>Draft whole genome sequences of clinical Proprionibacteriaceae strains.</title>
        <authorList>
            <person name="Bernier A.-M."/>
            <person name="Bernard K."/>
            <person name="Domingo M.-C."/>
        </authorList>
    </citation>
    <scope>NUCLEOTIDE SEQUENCE [LARGE SCALE GENOMIC DNA]</scope>
    <source>
        <strain evidence="3 4">NML 030167</strain>
    </source>
</reference>
<proteinExistence type="predicted"/>
<keyword evidence="2" id="KW-1133">Transmembrane helix</keyword>
<feature type="transmembrane region" description="Helical" evidence="2">
    <location>
        <begin position="135"/>
        <end position="157"/>
    </location>
</feature>
<feature type="transmembrane region" description="Helical" evidence="2">
    <location>
        <begin position="185"/>
        <end position="204"/>
    </location>
</feature>